<dbReference type="RefSeq" id="WP_015102621.1">
    <property type="nucleotide sequence ID" value="NC_019673.1"/>
</dbReference>
<dbReference type="SUPFAM" id="SSF52540">
    <property type="entry name" value="P-loop containing nucleoside triphosphate hydrolases"/>
    <property type="match status" value="2"/>
</dbReference>
<feature type="transmembrane region" description="Helical" evidence="1">
    <location>
        <begin position="410"/>
        <end position="427"/>
    </location>
</feature>
<feature type="transmembrane region" description="Helical" evidence="1">
    <location>
        <begin position="917"/>
        <end position="938"/>
    </location>
</feature>
<dbReference type="EMBL" id="HE804045">
    <property type="protein sequence ID" value="CCH32509.1"/>
    <property type="molecule type" value="Genomic_DNA"/>
</dbReference>
<evidence type="ECO:0000259" key="2">
    <source>
        <dbReference type="SMART" id="SM00382"/>
    </source>
</evidence>
<dbReference type="InterPro" id="IPR003593">
    <property type="entry name" value="AAA+_ATPase"/>
</dbReference>
<evidence type="ECO:0000313" key="4">
    <source>
        <dbReference type="Proteomes" id="UP000006281"/>
    </source>
</evidence>
<dbReference type="Pfam" id="PF07693">
    <property type="entry name" value="KAP_NTPase"/>
    <property type="match status" value="1"/>
</dbReference>
<dbReference type="STRING" id="1179773.BN6_52450"/>
<proteinExistence type="predicted"/>
<feature type="transmembrane region" description="Helical" evidence="1">
    <location>
        <begin position="341"/>
        <end position="364"/>
    </location>
</feature>
<accession>K0K6H6</accession>
<dbReference type="eggNOG" id="COG5635">
    <property type="taxonomic scope" value="Bacteria"/>
</dbReference>
<feature type="transmembrane region" description="Helical" evidence="1">
    <location>
        <begin position="655"/>
        <end position="674"/>
    </location>
</feature>
<dbReference type="OrthoDB" id="5150226at2"/>
<protein>
    <recommendedName>
        <fullName evidence="2">AAA+ ATPase domain-containing protein</fullName>
    </recommendedName>
</protein>
<feature type="domain" description="AAA+ ATPase" evidence="2">
    <location>
        <begin position="41"/>
        <end position="170"/>
    </location>
</feature>
<keyword evidence="1" id="KW-1133">Transmembrane helix</keyword>
<keyword evidence="1" id="KW-0812">Transmembrane</keyword>
<feature type="transmembrane region" description="Helical" evidence="1">
    <location>
        <begin position="312"/>
        <end position="329"/>
    </location>
</feature>
<feature type="transmembrane region" description="Helical" evidence="1">
    <location>
        <begin position="370"/>
        <end position="389"/>
    </location>
</feature>
<feature type="transmembrane region" description="Helical" evidence="1">
    <location>
        <begin position="439"/>
        <end position="459"/>
    </location>
</feature>
<dbReference type="PATRIC" id="fig|1179773.3.peg.5277"/>
<dbReference type="InterPro" id="IPR027417">
    <property type="entry name" value="P-loop_NTPase"/>
</dbReference>
<evidence type="ECO:0000256" key="1">
    <source>
        <dbReference type="SAM" id="Phobius"/>
    </source>
</evidence>
<dbReference type="BioCyc" id="SESP1179773:BN6_RS25360-MONOMER"/>
<feature type="domain" description="AAA+ ATPase" evidence="2">
    <location>
        <begin position="811"/>
        <end position="1093"/>
    </location>
</feature>
<dbReference type="KEGG" id="sesp:BN6_52450"/>
<name>K0K6H6_SACES</name>
<keyword evidence="4" id="KW-1185">Reference proteome</keyword>
<dbReference type="HOGENOM" id="CLU_260991_0_0_11"/>
<feature type="transmembrane region" description="Helical" evidence="1">
    <location>
        <begin position="625"/>
        <end position="648"/>
    </location>
</feature>
<sequence length="1307" mass="141093">MSEVTSSPAQHADRLAADLKTEAELFLAEFTPPLDVVIERAARSLLVVGEPGAGKTALARAYEDEVLRRREPGGPVAVGFDLATWRAGTSLRAWLVDRLWRDGPVDREAAAAVVDAGLVHPVLDGVDELAPGLRVSLLDGVAALPFPVLLTSRPIPPDERFPVLELTPPAPDAGLLRWASVAEAVREDPSGPVAAALADPVNRFLFERAHLGGTSDPSALVDREVFPDADSIGRHLLEDSDPVVRRDLHRLAALFRHSGDDGVAWWRLGDRVPRRLVQALVLVVAAGLGFRVEDGVATWLRQTPGLPSGSSWVLSGCIALMAGMVLMRASRPRPPRAVDMALLGSRLTGLAVIGVFLAAAGALVGPDQVWAGWAKWAGVGLVWLWAWAVTAEADESLMDAPDEVLERDTVVTALWALLWMLGLTVVLEAETMDEPLATFLMMAGVLLAASGSASFRYLVAWLPWDNRHVHEAVSTLARTPGLVRHEGGVYHPRTEAIRRALADKRFEQPGPHTDDSPALRVVELSTGLAEEACRRVDVRGLVDASTYRGFVDRIAEDVRAGTGVILASTSTARSRYVQAKDEYARVLLPLPLHQAVVLDMVVWIAAPVGWLAAIGMSTLGLFQGFGLAVLPGAGVVLGVAAVGLMVLLTQVVRGAVRAVALLTLAGVFGGAFTWLVTEIVGEPLELPREGVATALTLGVALAVLHRVTRTFRERTTGLSSDDPKRWPPDVVARARAARLAAVNAHREWIEALVERGVRPLVGLRLAAVAKRSYAVELPEGDVRRLGQVTDATQFVATGTSRHLADLMKAMSGGSIGISGPRGVGKSTVLAMFGKFGAEGGPNALRILEPAPTNYAPREFLVHLYRALCEEVLRGAGPPPPVRSRNWPWLLVSFAGALVALGAWQVERVADAAAWVPANWRALVIGAGAVVALVPIAVLRSRSVRSGRSEDELAREARRRLDGLQYLETTTLTRTITAKPPAVAEFGGSHARARAGQVKTFPELVGEFRDFLTRLARQPGASIVVCVDELDKIGSTEEAERFLNDIKAVFGVENCFFLVTVSDDALASYSRRSSTVRTAFDSAFDVVVGVRRFAVEDTRRLLVRRVARLPEPFVWLCHVLSGGLPRDLNRVVRELYVHYASTGRRDLAGLTRALVRSDLETVVDGLSSRLADRFDGFAVRLRRHLVEARRLDMTTTALRNYRALETPEGTADELLMVYEQLRAYLVYAATVLHVFCDRIDKVVAVLEDTEATEVESLALARAQLAGDPVSAVAYVEDWKRFELRAVARANGLRPAGPPVAGNVAGRPG</sequence>
<keyword evidence="1" id="KW-0472">Membrane</keyword>
<dbReference type="Proteomes" id="UP000006281">
    <property type="component" value="Chromosome"/>
</dbReference>
<dbReference type="SMART" id="SM00382">
    <property type="entry name" value="AAA"/>
    <property type="match status" value="2"/>
</dbReference>
<feature type="transmembrane region" description="Helical" evidence="1">
    <location>
        <begin position="886"/>
        <end position="905"/>
    </location>
</feature>
<dbReference type="InterPro" id="IPR011646">
    <property type="entry name" value="KAP_P-loop"/>
</dbReference>
<organism evidence="3 4">
    <name type="scientific">Saccharothrix espanaensis (strain ATCC 51144 / DSM 44229 / JCM 9112 / NBRC 15066 / NRRL 15764)</name>
    <dbReference type="NCBI Taxonomy" id="1179773"/>
    <lineage>
        <taxon>Bacteria</taxon>
        <taxon>Bacillati</taxon>
        <taxon>Actinomycetota</taxon>
        <taxon>Actinomycetes</taxon>
        <taxon>Pseudonocardiales</taxon>
        <taxon>Pseudonocardiaceae</taxon>
        <taxon>Saccharothrix</taxon>
    </lineage>
</organism>
<gene>
    <name evidence="3" type="ordered locus">BN6_52450</name>
</gene>
<reference evidence="3 4" key="1">
    <citation type="journal article" date="2012" name="BMC Genomics">
        <title>Complete genome sequence of Saccharothrix espanaensis DSM 44229T and comparison to the other completely sequenced Pseudonocardiaceae.</title>
        <authorList>
            <person name="Strobel T."/>
            <person name="Al-Dilaimi A."/>
            <person name="Blom J."/>
            <person name="Gessner A."/>
            <person name="Kalinowski J."/>
            <person name="Luzhetska M."/>
            <person name="Puhler A."/>
            <person name="Szczepanowski R."/>
            <person name="Bechthold A."/>
            <person name="Ruckert C."/>
        </authorList>
    </citation>
    <scope>NUCLEOTIDE SEQUENCE [LARGE SCALE GENOMIC DNA]</scope>
    <source>
        <strain evidence="4">ATCC 51144 / DSM 44229 / JCM 9112 / NBRC 15066 / NRRL 15764</strain>
    </source>
</reference>
<feature type="transmembrane region" description="Helical" evidence="1">
    <location>
        <begin position="595"/>
        <end position="619"/>
    </location>
</feature>
<evidence type="ECO:0000313" key="3">
    <source>
        <dbReference type="EMBL" id="CCH32509.1"/>
    </source>
</evidence>